<dbReference type="EMBL" id="CAAALY010252825">
    <property type="protein sequence ID" value="VEL36656.1"/>
    <property type="molecule type" value="Genomic_DNA"/>
</dbReference>
<comment type="caution">
    <text evidence="2">The sequence shown here is derived from an EMBL/GenBank/DDBJ whole genome shotgun (WGS) entry which is preliminary data.</text>
</comment>
<reference evidence="2" key="1">
    <citation type="submission" date="2018-11" db="EMBL/GenBank/DDBJ databases">
        <authorList>
            <consortium name="Pathogen Informatics"/>
        </authorList>
    </citation>
    <scope>NUCLEOTIDE SEQUENCE</scope>
</reference>
<organism evidence="2 3">
    <name type="scientific">Protopolystoma xenopodis</name>
    <dbReference type="NCBI Taxonomy" id="117903"/>
    <lineage>
        <taxon>Eukaryota</taxon>
        <taxon>Metazoa</taxon>
        <taxon>Spiralia</taxon>
        <taxon>Lophotrochozoa</taxon>
        <taxon>Platyhelminthes</taxon>
        <taxon>Monogenea</taxon>
        <taxon>Polyopisthocotylea</taxon>
        <taxon>Polystomatidea</taxon>
        <taxon>Polystomatidae</taxon>
        <taxon>Protopolystoma</taxon>
    </lineage>
</organism>
<name>A0A448XH47_9PLAT</name>
<evidence type="ECO:0000313" key="3">
    <source>
        <dbReference type="Proteomes" id="UP000784294"/>
    </source>
</evidence>
<protein>
    <submittedName>
        <fullName evidence="2">Uncharacterized protein</fullName>
    </submittedName>
</protein>
<accession>A0A448XH47</accession>
<feature type="region of interest" description="Disordered" evidence="1">
    <location>
        <begin position="1"/>
        <end position="51"/>
    </location>
</feature>
<dbReference type="Proteomes" id="UP000784294">
    <property type="component" value="Unassembled WGS sequence"/>
</dbReference>
<evidence type="ECO:0000256" key="1">
    <source>
        <dbReference type="SAM" id="MobiDB-lite"/>
    </source>
</evidence>
<proteinExistence type="predicted"/>
<gene>
    <name evidence="2" type="ORF">PXEA_LOCUS30096</name>
</gene>
<feature type="compositionally biased region" description="Low complexity" evidence="1">
    <location>
        <begin position="18"/>
        <end position="33"/>
    </location>
</feature>
<dbReference type="AlphaFoldDB" id="A0A448XH47"/>
<sequence length="206" mass="22238">MGIYGPAIPTPSPGLKKASTTEATEATESEIATGDVKSGTAQSIGTGRGRSSGRLARLLLPVRRSAPSSGCNSGERHHVTGGKMPTFLYRCYGDALNSTTTDSAVLQPFEHDLNFGLKHLPSIPGEAELIFRPSILPAKQIGEIVRKWNKAPISPRARTTLAIVATIDCCITALDFTDPTFQVTMWTSYSHRDEVCIRYHAGLIRL</sequence>
<keyword evidence="3" id="KW-1185">Reference proteome</keyword>
<evidence type="ECO:0000313" key="2">
    <source>
        <dbReference type="EMBL" id="VEL36656.1"/>
    </source>
</evidence>